<protein>
    <recommendedName>
        <fullName evidence="3">F-box domain-containing protein</fullName>
    </recommendedName>
</protein>
<dbReference type="InParanoid" id="A0A5C3PNQ3"/>
<dbReference type="EMBL" id="ML211145">
    <property type="protein sequence ID" value="TFK87613.1"/>
    <property type="molecule type" value="Genomic_DNA"/>
</dbReference>
<accession>A0A5C3PNQ3</accession>
<dbReference type="Proteomes" id="UP000308197">
    <property type="component" value="Unassembled WGS sequence"/>
</dbReference>
<organism evidence="1 2">
    <name type="scientific">Polyporus arcularius HHB13444</name>
    <dbReference type="NCBI Taxonomy" id="1314778"/>
    <lineage>
        <taxon>Eukaryota</taxon>
        <taxon>Fungi</taxon>
        <taxon>Dikarya</taxon>
        <taxon>Basidiomycota</taxon>
        <taxon>Agaricomycotina</taxon>
        <taxon>Agaricomycetes</taxon>
        <taxon>Polyporales</taxon>
        <taxon>Polyporaceae</taxon>
        <taxon>Polyporus</taxon>
    </lineage>
</organism>
<evidence type="ECO:0000313" key="1">
    <source>
        <dbReference type="EMBL" id="TFK87613.1"/>
    </source>
</evidence>
<sequence>MPGYPIALRNTVDVWHLILSVVHHKTTLALVKTCHILNQQASPYLLRDVVLQGLGPRKLSSFLQFIGPRNGEEESAYRLRSLRDLSLEIAHAPPRIDALLALFTRLQRQAINLTRLRVSVDDMAATLLNPEVARLGAAIASLQHIRDLDLELLLPMLFYEILHATRSRLVSLKLTPHGQAINPIPLLLNSRDTLEKLDTHLPWIDASPCYPRMRDLTIVCPFMPRIPHLVATFPNLEALRISSRSEDDAETSMWHEDPFPLLRLFHGNLDDLYMLGVRHRLDRLKIHIRGSDLDVSRLFAVLSQTSPSHLSLEIGPLVSGECFEDPEFVSLFSQSLLPNLVSLAFDVTWGPDDWNVETDDIDEVLETIVSSVPIETLELMFHCEDLRLLCENDSFLGDQLDFWEADELAERLLDCQPSLTTASVEIVVDLYTPNQATRRRPSSGPLVYETLWQYW</sequence>
<reference evidence="1 2" key="1">
    <citation type="journal article" date="2019" name="Nat. Ecol. Evol.">
        <title>Megaphylogeny resolves global patterns of mushroom evolution.</title>
        <authorList>
            <person name="Varga T."/>
            <person name="Krizsan K."/>
            <person name="Foldi C."/>
            <person name="Dima B."/>
            <person name="Sanchez-Garcia M."/>
            <person name="Sanchez-Ramirez S."/>
            <person name="Szollosi G.J."/>
            <person name="Szarkandi J.G."/>
            <person name="Papp V."/>
            <person name="Albert L."/>
            <person name="Andreopoulos W."/>
            <person name="Angelini C."/>
            <person name="Antonin V."/>
            <person name="Barry K.W."/>
            <person name="Bougher N.L."/>
            <person name="Buchanan P."/>
            <person name="Buyck B."/>
            <person name="Bense V."/>
            <person name="Catcheside P."/>
            <person name="Chovatia M."/>
            <person name="Cooper J."/>
            <person name="Damon W."/>
            <person name="Desjardin D."/>
            <person name="Finy P."/>
            <person name="Geml J."/>
            <person name="Haridas S."/>
            <person name="Hughes K."/>
            <person name="Justo A."/>
            <person name="Karasinski D."/>
            <person name="Kautmanova I."/>
            <person name="Kiss B."/>
            <person name="Kocsube S."/>
            <person name="Kotiranta H."/>
            <person name="LaButti K.M."/>
            <person name="Lechner B.E."/>
            <person name="Liimatainen K."/>
            <person name="Lipzen A."/>
            <person name="Lukacs Z."/>
            <person name="Mihaltcheva S."/>
            <person name="Morgado L.N."/>
            <person name="Niskanen T."/>
            <person name="Noordeloos M.E."/>
            <person name="Ohm R.A."/>
            <person name="Ortiz-Santana B."/>
            <person name="Ovrebo C."/>
            <person name="Racz N."/>
            <person name="Riley R."/>
            <person name="Savchenko A."/>
            <person name="Shiryaev A."/>
            <person name="Soop K."/>
            <person name="Spirin V."/>
            <person name="Szebenyi C."/>
            <person name="Tomsovsky M."/>
            <person name="Tulloss R.E."/>
            <person name="Uehling J."/>
            <person name="Grigoriev I.V."/>
            <person name="Vagvolgyi C."/>
            <person name="Papp T."/>
            <person name="Martin F.M."/>
            <person name="Miettinen O."/>
            <person name="Hibbett D.S."/>
            <person name="Nagy L.G."/>
        </authorList>
    </citation>
    <scope>NUCLEOTIDE SEQUENCE [LARGE SCALE GENOMIC DNA]</scope>
    <source>
        <strain evidence="1 2">HHB13444</strain>
    </source>
</reference>
<evidence type="ECO:0000313" key="2">
    <source>
        <dbReference type="Proteomes" id="UP000308197"/>
    </source>
</evidence>
<evidence type="ECO:0008006" key="3">
    <source>
        <dbReference type="Google" id="ProtNLM"/>
    </source>
</evidence>
<gene>
    <name evidence="1" type="ORF">K466DRAFT_103643</name>
</gene>
<keyword evidence="2" id="KW-1185">Reference proteome</keyword>
<dbReference type="AlphaFoldDB" id="A0A5C3PNQ3"/>
<name>A0A5C3PNQ3_9APHY</name>
<proteinExistence type="predicted"/>